<keyword evidence="4" id="KW-1185">Reference proteome</keyword>
<dbReference type="PANTHER" id="PTHR22893">
    <property type="entry name" value="NADH OXIDOREDUCTASE-RELATED"/>
    <property type="match status" value="1"/>
</dbReference>
<evidence type="ECO:0000256" key="1">
    <source>
        <dbReference type="ARBA" id="ARBA00022630"/>
    </source>
</evidence>
<proteinExistence type="predicted"/>
<accession>A0A2T3ZP00</accession>
<dbReference type="STRING" id="1042311.A0A2T3ZP00"/>
<dbReference type="Proteomes" id="UP000240493">
    <property type="component" value="Unassembled WGS sequence"/>
</dbReference>
<dbReference type="Gene3D" id="3.20.20.70">
    <property type="entry name" value="Aldolase class I"/>
    <property type="match status" value="2"/>
</dbReference>
<reference evidence="3 4" key="1">
    <citation type="submission" date="2016-07" db="EMBL/GenBank/DDBJ databases">
        <title>Multiple horizontal gene transfer events from other fungi enriched the ability of initially mycotrophic Trichoderma (Ascomycota) to feed on dead plant biomass.</title>
        <authorList>
            <consortium name="DOE Joint Genome Institute"/>
            <person name="Aerts A."/>
            <person name="Atanasova L."/>
            <person name="Chenthamara K."/>
            <person name="Zhang J."/>
            <person name="Grujic M."/>
            <person name="Henrissat B."/>
            <person name="Kuo A."/>
            <person name="Salamov A."/>
            <person name="Lipzen A."/>
            <person name="Labutti K."/>
            <person name="Barry K."/>
            <person name="Miao Y."/>
            <person name="Rahimi M.J."/>
            <person name="Shen Q."/>
            <person name="Grigoriev I.V."/>
            <person name="Kubicek C.P."/>
            <person name="Druzhinina I.S."/>
        </authorList>
    </citation>
    <scope>NUCLEOTIDE SEQUENCE [LARGE SCALE GENOMIC DNA]</scope>
    <source>
        <strain evidence="3 4">CBS 433.97</strain>
    </source>
</reference>
<dbReference type="GO" id="GO:0003959">
    <property type="term" value="F:NADPH dehydrogenase activity"/>
    <property type="evidence" value="ECO:0007669"/>
    <property type="project" value="TreeGrafter"/>
</dbReference>
<evidence type="ECO:0000259" key="2">
    <source>
        <dbReference type="Pfam" id="PF00724"/>
    </source>
</evidence>
<keyword evidence="1" id="KW-0285">Flavoprotein</keyword>
<dbReference type="EMBL" id="KZ679256">
    <property type="protein sequence ID" value="PTB46541.1"/>
    <property type="molecule type" value="Genomic_DNA"/>
</dbReference>
<evidence type="ECO:0000313" key="3">
    <source>
        <dbReference type="EMBL" id="PTB46541.1"/>
    </source>
</evidence>
<name>A0A2T3ZP00_TRIA4</name>
<dbReference type="GO" id="GO:0010181">
    <property type="term" value="F:FMN binding"/>
    <property type="evidence" value="ECO:0007669"/>
    <property type="project" value="InterPro"/>
</dbReference>
<dbReference type="Pfam" id="PF00724">
    <property type="entry name" value="Oxidored_FMN"/>
    <property type="match status" value="1"/>
</dbReference>
<organism evidence="3 4">
    <name type="scientific">Trichoderma asperellum (strain ATCC 204424 / CBS 433.97 / NBRC 101777)</name>
    <dbReference type="NCBI Taxonomy" id="1042311"/>
    <lineage>
        <taxon>Eukaryota</taxon>
        <taxon>Fungi</taxon>
        <taxon>Dikarya</taxon>
        <taxon>Ascomycota</taxon>
        <taxon>Pezizomycotina</taxon>
        <taxon>Sordariomycetes</taxon>
        <taxon>Hypocreomycetidae</taxon>
        <taxon>Hypocreales</taxon>
        <taxon>Hypocreaceae</taxon>
        <taxon>Trichoderma</taxon>
    </lineage>
</organism>
<gene>
    <name evidence="3" type="ORF">M441DRAFT_42324</name>
</gene>
<protein>
    <recommendedName>
        <fullName evidence="2">NADH:flavin oxidoreductase/NADH oxidase N-terminal domain-containing protein</fullName>
    </recommendedName>
</protein>
<evidence type="ECO:0000313" key="4">
    <source>
        <dbReference type="Proteomes" id="UP000240493"/>
    </source>
</evidence>
<dbReference type="OrthoDB" id="4880825at2759"/>
<dbReference type="SUPFAM" id="SSF51395">
    <property type="entry name" value="FMN-linked oxidoreductases"/>
    <property type="match status" value="1"/>
</dbReference>
<dbReference type="InterPro" id="IPR045247">
    <property type="entry name" value="Oye-like"/>
</dbReference>
<dbReference type="AlphaFoldDB" id="A0A2T3ZP00"/>
<dbReference type="PANTHER" id="PTHR22893:SF91">
    <property type="entry name" value="NADPH DEHYDROGENASE 2-RELATED"/>
    <property type="match status" value="1"/>
</dbReference>
<dbReference type="InterPro" id="IPR001155">
    <property type="entry name" value="OxRdtase_FMN_N"/>
</dbReference>
<feature type="domain" description="NADH:flavin oxidoreductase/NADH oxidase N-terminal" evidence="2">
    <location>
        <begin position="10"/>
        <end position="214"/>
    </location>
</feature>
<dbReference type="InterPro" id="IPR013785">
    <property type="entry name" value="Aldolase_TIM"/>
</dbReference>
<sequence>MDTPAANTVLFCPSKIGNGIISNRIIMAPMARLRNCRLHVPLVSMVPAYFAGGASYPGTLAISEMAIISPRAYDYPHPPGIWTNEQVAAWKAVTATVHAQGSHIYLQIGALGRAAHPLVFEEDVALFGLSKDSIQFAASSLIPYSKDHPIPVELTTEEIKALIKIFATAARRAVNDADFVFIQDTANQRAESYSGNVENRSQFTVEAMRAVVDAQLRNLKLAYLHLVAPYAARYTNNTVARHGDSNDILIRMWRKTSPVILNHGFDAIIACKAIEKYIGILDIAVAMSAPFMSNPDLIYRIKRESPLCLQISPSRTQLWTQMGTLCIPFQMSGGQNKRLYDAGQGLP</sequence>